<proteinExistence type="predicted"/>
<comment type="caution">
    <text evidence="5">The sequence shown here is derived from an EMBL/GenBank/DDBJ whole genome shotgun (WGS) entry which is preliminary data.</text>
</comment>
<dbReference type="Proteomes" id="UP000243797">
    <property type="component" value="Unassembled WGS sequence"/>
</dbReference>
<evidence type="ECO:0000313" key="6">
    <source>
        <dbReference type="Proteomes" id="UP000243797"/>
    </source>
</evidence>
<organism evidence="5 6">
    <name type="scientific">Sphaceloma murrayae</name>
    <dbReference type="NCBI Taxonomy" id="2082308"/>
    <lineage>
        <taxon>Eukaryota</taxon>
        <taxon>Fungi</taxon>
        <taxon>Dikarya</taxon>
        <taxon>Ascomycota</taxon>
        <taxon>Pezizomycotina</taxon>
        <taxon>Dothideomycetes</taxon>
        <taxon>Dothideomycetidae</taxon>
        <taxon>Myriangiales</taxon>
        <taxon>Elsinoaceae</taxon>
        <taxon>Sphaceloma</taxon>
    </lineage>
</organism>
<dbReference type="InterPro" id="IPR027417">
    <property type="entry name" value="P-loop_NTPase"/>
</dbReference>
<reference evidence="5 6" key="1">
    <citation type="submission" date="2017-06" db="EMBL/GenBank/DDBJ databases">
        <title>Draft genome sequence of a variant of Elsinoe murrayae.</title>
        <authorList>
            <person name="Cheng Q."/>
        </authorList>
    </citation>
    <scope>NUCLEOTIDE SEQUENCE [LARGE SCALE GENOMIC DNA]</scope>
    <source>
        <strain evidence="5 6">CQ-2017a</strain>
    </source>
</reference>
<dbReference type="SUPFAM" id="SSF52540">
    <property type="entry name" value="P-loop containing nucleoside triphosphate hydrolases"/>
    <property type="match status" value="1"/>
</dbReference>
<accession>A0A2K1QI40</accession>
<evidence type="ECO:0000256" key="2">
    <source>
        <dbReference type="ARBA" id="ARBA00023134"/>
    </source>
</evidence>
<dbReference type="InParanoid" id="A0A2K1QI40"/>
<keyword evidence="1 3" id="KW-0547">Nucleotide-binding</keyword>
<dbReference type="PANTHER" id="PTHR11711">
    <property type="entry name" value="ADP RIBOSYLATION FACTOR-RELATED"/>
    <property type="match status" value="1"/>
</dbReference>
<keyword evidence="4" id="KW-0479">Metal-binding</keyword>
<keyword evidence="4" id="KW-0460">Magnesium</keyword>
<evidence type="ECO:0000256" key="1">
    <source>
        <dbReference type="ARBA" id="ARBA00022741"/>
    </source>
</evidence>
<dbReference type="STRING" id="2082308.A0A2K1QI40"/>
<evidence type="ECO:0000256" key="4">
    <source>
        <dbReference type="PIRSR" id="PIRSR606689-2"/>
    </source>
</evidence>
<dbReference type="GO" id="GO:0046872">
    <property type="term" value="F:metal ion binding"/>
    <property type="evidence" value="ECO:0007669"/>
    <property type="project" value="UniProtKB-KW"/>
</dbReference>
<evidence type="ECO:0000256" key="3">
    <source>
        <dbReference type="PIRSR" id="PIRSR606689-1"/>
    </source>
</evidence>
<feature type="binding site" evidence="3">
    <location>
        <begin position="30"/>
        <end position="37"/>
    </location>
    <ligand>
        <name>GTP</name>
        <dbReference type="ChEBI" id="CHEBI:37565"/>
    </ligand>
</feature>
<keyword evidence="6" id="KW-1185">Reference proteome</keyword>
<dbReference type="Gene3D" id="3.40.50.300">
    <property type="entry name" value="P-loop containing nucleotide triphosphate hydrolases"/>
    <property type="match status" value="1"/>
</dbReference>
<gene>
    <name evidence="5" type="ORF">CAC42_2046</name>
</gene>
<keyword evidence="2 3" id="KW-0342">GTP-binding</keyword>
<dbReference type="GO" id="GO:0003924">
    <property type="term" value="F:GTPase activity"/>
    <property type="evidence" value="ECO:0007669"/>
    <property type="project" value="InterPro"/>
</dbReference>
<dbReference type="InterPro" id="IPR006689">
    <property type="entry name" value="Small_GTPase_ARF/SAR"/>
</dbReference>
<dbReference type="Pfam" id="PF00025">
    <property type="entry name" value="Arf"/>
    <property type="match status" value="1"/>
</dbReference>
<dbReference type="EMBL" id="NKHZ01000081">
    <property type="protein sequence ID" value="PNS14817.1"/>
    <property type="molecule type" value="Genomic_DNA"/>
</dbReference>
<dbReference type="GO" id="GO:0005525">
    <property type="term" value="F:GTP binding"/>
    <property type="evidence" value="ECO:0007669"/>
    <property type="project" value="UniProtKB-KW"/>
</dbReference>
<evidence type="ECO:0000313" key="5">
    <source>
        <dbReference type="EMBL" id="PNS14817.1"/>
    </source>
</evidence>
<dbReference type="InterPro" id="IPR024156">
    <property type="entry name" value="Small_GTPase_ARF"/>
</dbReference>
<sequence>MGAAITLANGRQPWTCLRNDLVPARVLMLGPSEAGKTTILHSIAASHPKKPVPELQRPASRPNTQTLDLEQLRITSMDLRIASVILFRTLIPDMIRELSQAVIYVVDSRMDNDAWTEMLHELTTYVFAIQETSRSPLLVMANFANEEGALPINVIEKGVKDLILEHDRPTQPFKIHPVNALNGDGVLDSLYWLVDAMNTAVGR</sequence>
<feature type="binding site" evidence="4">
    <location>
        <position position="37"/>
    </location>
    <ligand>
        <name>Mg(2+)</name>
        <dbReference type="ChEBI" id="CHEBI:18420"/>
    </ligand>
</feature>
<protein>
    <submittedName>
        <fullName evidence="5">ADP-ribosylation factor 6</fullName>
    </submittedName>
</protein>
<dbReference type="AlphaFoldDB" id="A0A2K1QI40"/>
<dbReference type="OrthoDB" id="3942792at2759"/>
<name>A0A2K1QI40_9PEZI</name>